<evidence type="ECO:0000313" key="3">
    <source>
        <dbReference type="Proteomes" id="UP001152622"/>
    </source>
</evidence>
<feature type="compositionally biased region" description="Pro residues" evidence="1">
    <location>
        <begin position="57"/>
        <end position="67"/>
    </location>
</feature>
<feature type="region of interest" description="Disordered" evidence="1">
    <location>
        <begin position="49"/>
        <end position="70"/>
    </location>
</feature>
<dbReference type="AlphaFoldDB" id="A0A9Q1G9Z1"/>
<evidence type="ECO:0000313" key="2">
    <source>
        <dbReference type="EMBL" id="KAJ8380299.1"/>
    </source>
</evidence>
<organism evidence="2 3">
    <name type="scientific">Synaphobranchus kaupii</name>
    <name type="common">Kaup's arrowtooth eel</name>
    <dbReference type="NCBI Taxonomy" id="118154"/>
    <lineage>
        <taxon>Eukaryota</taxon>
        <taxon>Metazoa</taxon>
        <taxon>Chordata</taxon>
        <taxon>Craniata</taxon>
        <taxon>Vertebrata</taxon>
        <taxon>Euteleostomi</taxon>
        <taxon>Actinopterygii</taxon>
        <taxon>Neopterygii</taxon>
        <taxon>Teleostei</taxon>
        <taxon>Anguilliformes</taxon>
        <taxon>Synaphobranchidae</taxon>
        <taxon>Synaphobranchus</taxon>
    </lineage>
</organism>
<proteinExistence type="predicted"/>
<accession>A0A9Q1G9Z1</accession>
<dbReference type="EMBL" id="JAINUF010000001">
    <property type="protein sequence ID" value="KAJ8380299.1"/>
    <property type="molecule type" value="Genomic_DNA"/>
</dbReference>
<name>A0A9Q1G9Z1_SYNKA</name>
<reference evidence="2" key="1">
    <citation type="journal article" date="2023" name="Science">
        <title>Genome structures resolve the early diversification of teleost fishes.</title>
        <authorList>
            <person name="Parey E."/>
            <person name="Louis A."/>
            <person name="Montfort J."/>
            <person name="Bouchez O."/>
            <person name="Roques C."/>
            <person name="Iampietro C."/>
            <person name="Lluch J."/>
            <person name="Castinel A."/>
            <person name="Donnadieu C."/>
            <person name="Desvignes T."/>
            <person name="Floi Bucao C."/>
            <person name="Jouanno E."/>
            <person name="Wen M."/>
            <person name="Mejri S."/>
            <person name="Dirks R."/>
            <person name="Jansen H."/>
            <person name="Henkel C."/>
            <person name="Chen W.J."/>
            <person name="Zahm M."/>
            <person name="Cabau C."/>
            <person name="Klopp C."/>
            <person name="Thompson A.W."/>
            <person name="Robinson-Rechavi M."/>
            <person name="Braasch I."/>
            <person name="Lecointre G."/>
            <person name="Bobe J."/>
            <person name="Postlethwait J.H."/>
            <person name="Berthelot C."/>
            <person name="Roest Crollius H."/>
            <person name="Guiguen Y."/>
        </authorList>
    </citation>
    <scope>NUCLEOTIDE SEQUENCE</scope>
    <source>
        <strain evidence="2">WJC10195</strain>
    </source>
</reference>
<comment type="caution">
    <text evidence="2">The sequence shown here is derived from an EMBL/GenBank/DDBJ whole genome shotgun (WGS) entry which is preliminary data.</text>
</comment>
<keyword evidence="3" id="KW-1185">Reference proteome</keyword>
<evidence type="ECO:0000256" key="1">
    <source>
        <dbReference type="SAM" id="MobiDB-lite"/>
    </source>
</evidence>
<protein>
    <submittedName>
        <fullName evidence="2">Uncharacterized protein</fullName>
    </submittedName>
</protein>
<dbReference type="Proteomes" id="UP001152622">
    <property type="component" value="Chromosome 1"/>
</dbReference>
<gene>
    <name evidence="2" type="ORF">SKAU_G00010770</name>
</gene>
<sequence length="84" mass="8743">MPLSDVAEEIFRNESEGGVKVALTLKAKTVVEDAFAQGEDVAVDMVEDASALDSPGPSAPAPAPAPHPRTTHVKEALLSFTARS</sequence>